<evidence type="ECO:0000313" key="4">
    <source>
        <dbReference type="Proteomes" id="UP001500575"/>
    </source>
</evidence>
<feature type="domain" description="DUF234" evidence="2">
    <location>
        <begin position="321"/>
        <end position="416"/>
    </location>
</feature>
<dbReference type="SUPFAM" id="SSF52540">
    <property type="entry name" value="P-loop containing nucleoside triphosphate hydrolases"/>
    <property type="match status" value="1"/>
</dbReference>
<proteinExistence type="predicted"/>
<dbReference type="GO" id="GO:0005524">
    <property type="term" value="F:ATP binding"/>
    <property type="evidence" value="ECO:0007669"/>
    <property type="project" value="UniProtKB-KW"/>
</dbReference>
<comment type="caution">
    <text evidence="3">The sequence shown here is derived from an EMBL/GenBank/DDBJ whole genome shotgun (WGS) entry which is preliminary data.</text>
</comment>
<dbReference type="Proteomes" id="UP001500575">
    <property type="component" value="Unassembled WGS sequence"/>
</dbReference>
<evidence type="ECO:0000313" key="3">
    <source>
        <dbReference type="EMBL" id="GAA2132553.1"/>
    </source>
</evidence>
<dbReference type="InterPro" id="IPR011579">
    <property type="entry name" value="ATPase_dom"/>
</dbReference>
<dbReference type="PANTHER" id="PTHR34704:SF1">
    <property type="entry name" value="ATPASE"/>
    <property type="match status" value="1"/>
</dbReference>
<keyword evidence="3" id="KW-0547">Nucleotide-binding</keyword>
<keyword evidence="4" id="KW-1185">Reference proteome</keyword>
<name>A0ABN2YUK8_9ACTN</name>
<protein>
    <submittedName>
        <fullName evidence="3">ATP-binding protein</fullName>
    </submittedName>
</protein>
<feature type="domain" description="ATPase" evidence="1">
    <location>
        <begin position="16"/>
        <end position="208"/>
    </location>
</feature>
<accession>A0ABN2YUK8</accession>
<dbReference type="Gene3D" id="3.40.50.300">
    <property type="entry name" value="P-loop containing nucleotide triphosphate hydrolases"/>
    <property type="match status" value="1"/>
</dbReference>
<dbReference type="EMBL" id="BAAAQQ010000013">
    <property type="protein sequence ID" value="GAA2132553.1"/>
    <property type="molecule type" value="Genomic_DNA"/>
</dbReference>
<organism evidence="3 4">
    <name type="scientific">Nocardioides bigeumensis</name>
    <dbReference type="NCBI Taxonomy" id="433657"/>
    <lineage>
        <taxon>Bacteria</taxon>
        <taxon>Bacillati</taxon>
        <taxon>Actinomycetota</taxon>
        <taxon>Actinomycetes</taxon>
        <taxon>Propionibacteriales</taxon>
        <taxon>Nocardioidaceae</taxon>
        <taxon>Nocardioides</taxon>
    </lineage>
</organism>
<evidence type="ECO:0000259" key="1">
    <source>
        <dbReference type="Pfam" id="PF01637"/>
    </source>
</evidence>
<dbReference type="RefSeq" id="WP_344305327.1">
    <property type="nucleotide sequence ID" value="NZ_BAAAQQ010000013.1"/>
</dbReference>
<dbReference type="InterPro" id="IPR004256">
    <property type="entry name" value="DUF234"/>
</dbReference>
<keyword evidence="3" id="KW-0067">ATP-binding</keyword>
<evidence type="ECO:0000259" key="2">
    <source>
        <dbReference type="Pfam" id="PF03008"/>
    </source>
</evidence>
<dbReference type="InterPro" id="IPR027417">
    <property type="entry name" value="P-loop_NTPase"/>
</dbReference>
<sequence>MFIGRNEQLAVLDELLEGLQTRNDRKPGHAILIRGRRRVGKSRLVEEFVQRANVPHLFYAAAGRTVEEELRLFVAEVLASDLPEADSFRGVTFETWDTALRFLVSALPEDGASIVVIDDLPYLIDKDPGFEGTLQTVFDRFLSPQRVLLVGIGSDLAMMEMLNDYGRPFHQRATEMIVPPLSPAEVAEMLELPAAEAMDAYLVSGGLPLILAEWKPGWTMWEYLEWALQRPTSALLVSAERALAAEFPTEAQARLVLSTIGGAGERTFTTIGQRAGIQATQVTRATKLLGEKRMVDAVRPLSTRKSSETRYRVADPYLRFWLSFIEPQMPRIERGGGLEVLERIREGWSSWSGRAIEPVIHEALDRLRLPLGPKAAAGVVGGYWTRTNDVEIDVVIADRPEVAKQIYAVGSIKWKGERPFDGHDLGELLKHRGQLPGADGTTPLVAVTRSGYTAGTVPDLHVLGPEDLLEAWRRR</sequence>
<dbReference type="PANTHER" id="PTHR34704">
    <property type="entry name" value="ATPASE"/>
    <property type="match status" value="1"/>
</dbReference>
<gene>
    <name evidence="3" type="ORF">GCM10009843_37260</name>
</gene>
<dbReference type="Pfam" id="PF01637">
    <property type="entry name" value="ATPase_2"/>
    <property type="match status" value="1"/>
</dbReference>
<reference evidence="3 4" key="1">
    <citation type="journal article" date="2019" name="Int. J. Syst. Evol. Microbiol.">
        <title>The Global Catalogue of Microorganisms (GCM) 10K type strain sequencing project: providing services to taxonomists for standard genome sequencing and annotation.</title>
        <authorList>
            <consortium name="The Broad Institute Genomics Platform"/>
            <consortium name="The Broad Institute Genome Sequencing Center for Infectious Disease"/>
            <person name="Wu L."/>
            <person name="Ma J."/>
        </authorList>
    </citation>
    <scope>NUCLEOTIDE SEQUENCE [LARGE SCALE GENOMIC DNA]</scope>
    <source>
        <strain evidence="3 4">JCM 16021</strain>
    </source>
</reference>
<dbReference type="Pfam" id="PF03008">
    <property type="entry name" value="DUF234"/>
    <property type="match status" value="1"/>
</dbReference>